<name>A0A8X7NIJ3_CANPA</name>
<keyword evidence="4 7" id="KW-0158">Chromosome</keyword>
<feature type="compositionally biased region" description="Low complexity" evidence="8">
    <location>
        <begin position="119"/>
        <end position="133"/>
    </location>
</feature>
<dbReference type="InterPro" id="IPR036388">
    <property type="entry name" value="WH-like_DNA-bd_sf"/>
</dbReference>
<dbReference type="AlphaFoldDB" id="A0A8X7NIJ3"/>
<keyword evidence="5 7" id="KW-0238">DNA-binding</keyword>
<feature type="compositionally biased region" description="Basic and acidic residues" evidence="8">
    <location>
        <begin position="134"/>
        <end position="157"/>
    </location>
</feature>
<dbReference type="PRINTS" id="PR00624">
    <property type="entry name" value="HISTONEH5"/>
</dbReference>
<sequence>MATAATETSTSNAKPYRVMIKEAIANLKDRNGSSRQALKQYVKSNNDIKANNFDSLFNTALKKGVDLGEFLQPKGPSGPVKLNKKAAAIKETKAKKPAKKSATATGAAPNKVTKKSPTKTKTSTAKKTAAAKAANEKITTKKDATAKSTTAKKEKAAPKKTKVAKK</sequence>
<dbReference type="SUPFAM" id="SSF46785">
    <property type="entry name" value="Winged helix' DNA-binding domain"/>
    <property type="match status" value="1"/>
</dbReference>
<dbReference type="GO" id="GO:0006334">
    <property type="term" value="P:nucleosome assembly"/>
    <property type="evidence" value="ECO:0007669"/>
    <property type="project" value="InterPro"/>
</dbReference>
<evidence type="ECO:0000256" key="1">
    <source>
        <dbReference type="ARBA" id="ARBA00004123"/>
    </source>
</evidence>
<dbReference type="GO" id="GO:0030527">
    <property type="term" value="F:structural constituent of chromatin"/>
    <property type="evidence" value="ECO:0007669"/>
    <property type="project" value="InterPro"/>
</dbReference>
<evidence type="ECO:0000313" key="10">
    <source>
        <dbReference type="EMBL" id="KAF6042743.1"/>
    </source>
</evidence>
<dbReference type="GO" id="GO:0045910">
    <property type="term" value="P:negative regulation of DNA recombination"/>
    <property type="evidence" value="ECO:0007669"/>
    <property type="project" value="TreeGrafter"/>
</dbReference>
<evidence type="ECO:0000259" key="9">
    <source>
        <dbReference type="PROSITE" id="PS51504"/>
    </source>
</evidence>
<feature type="region of interest" description="Disordered" evidence="8">
    <location>
        <begin position="90"/>
        <end position="166"/>
    </location>
</feature>
<dbReference type="GO" id="GO:0000786">
    <property type="term" value="C:nucleosome"/>
    <property type="evidence" value="ECO:0007669"/>
    <property type="project" value="InterPro"/>
</dbReference>
<dbReference type="OrthoDB" id="1110759at2759"/>
<reference evidence="10" key="1">
    <citation type="submission" date="2020-03" db="EMBL/GenBank/DDBJ databases">
        <title>FDA dAtabase for Regulatory Grade micrObial Sequences (FDA-ARGOS): Supporting development and validation of Infectious Disease Dx tests.</title>
        <authorList>
            <person name="Campos J."/>
            <person name="Goldberg B."/>
            <person name="Tallon L."/>
            <person name="Sadzewicz L."/>
            <person name="Vavikolanu K."/>
            <person name="Mehta A."/>
            <person name="Aluvathingal J."/>
            <person name="Nadendla S."/>
            <person name="Nandy P."/>
            <person name="Geyer C."/>
            <person name="Yan Y."/>
            <person name="Sichtig H."/>
        </authorList>
    </citation>
    <scope>NUCLEOTIDE SEQUENCE [LARGE SCALE GENOMIC DNA]</scope>
    <source>
        <strain evidence="10">FDAARGOS_652</strain>
    </source>
</reference>
<dbReference type="Proteomes" id="UP000590412">
    <property type="component" value="Unassembled WGS sequence"/>
</dbReference>
<evidence type="ECO:0000256" key="6">
    <source>
        <dbReference type="ARBA" id="ARBA00023242"/>
    </source>
</evidence>
<evidence type="ECO:0000256" key="3">
    <source>
        <dbReference type="ARBA" id="ARBA00020833"/>
    </source>
</evidence>
<feature type="domain" description="H15" evidence="9">
    <location>
        <begin position="12"/>
        <end position="84"/>
    </location>
</feature>
<protein>
    <recommendedName>
        <fullName evidence="3">Histone H1</fullName>
    </recommendedName>
</protein>
<comment type="similarity">
    <text evidence="7">Belongs to the histone H1/H5 family.</text>
</comment>
<dbReference type="PANTHER" id="PTHR11467:SF36">
    <property type="entry name" value="HISTONE 24-RELATED"/>
    <property type="match status" value="1"/>
</dbReference>
<dbReference type="PANTHER" id="PTHR11467">
    <property type="entry name" value="HISTONE H1"/>
    <property type="match status" value="1"/>
</dbReference>
<comment type="subcellular location">
    <subcellularLocation>
        <location evidence="2">Chromosome</location>
    </subcellularLocation>
    <subcellularLocation>
        <location evidence="1 7">Nucleus</location>
    </subcellularLocation>
</comment>
<evidence type="ECO:0000256" key="2">
    <source>
        <dbReference type="ARBA" id="ARBA00004286"/>
    </source>
</evidence>
<organism evidence="10 11">
    <name type="scientific">Candida parapsilosis</name>
    <name type="common">Yeast</name>
    <dbReference type="NCBI Taxonomy" id="5480"/>
    <lineage>
        <taxon>Eukaryota</taxon>
        <taxon>Fungi</taxon>
        <taxon>Dikarya</taxon>
        <taxon>Ascomycota</taxon>
        <taxon>Saccharomycotina</taxon>
        <taxon>Pichiomycetes</taxon>
        <taxon>Debaryomycetaceae</taxon>
        <taxon>Candida/Lodderomyces clade</taxon>
        <taxon>Candida</taxon>
    </lineage>
</organism>
<keyword evidence="6 7" id="KW-0539">Nucleus</keyword>
<dbReference type="EMBL" id="JABWAB010000013">
    <property type="protein sequence ID" value="KAF6042743.1"/>
    <property type="molecule type" value="Genomic_DNA"/>
</dbReference>
<dbReference type="InterPro" id="IPR036390">
    <property type="entry name" value="WH_DNA-bd_sf"/>
</dbReference>
<dbReference type="Pfam" id="PF00538">
    <property type="entry name" value="Linker_histone"/>
    <property type="match status" value="1"/>
</dbReference>
<dbReference type="InterPro" id="IPR005818">
    <property type="entry name" value="Histone_H1/H5_H15"/>
</dbReference>
<dbReference type="GO" id="GO:0031492">
    <property type="term" value="F:nucleosomal DNA binding"/>
    <property type="evidence" value="ECO:0007669"/>
    <property type="project" value="TreeGrafter"/>
</dbReference>
<gene>
    <name evidence="10" type="ORF">FOB60_005497</name>
</gene>
<evidence type="ECO:0000256" key="5">
    <source>
        <dbReference type="ARBA" id="ARBA00023125"/>
    </source>
</evidence>
<evidence type="ECO:0000256" key="4">
    <source>
        <dbReference type="ARBA" id="ARBA00022454"/>
    </source>
</evidence>
<dbReference type="Gene3D" id="1.10.10.10">
    <property type="entry name" value="Winged helix-like DNA-binding domain superfamily/Winged helix DNA-binding domain"/>
    <property type="match status" value="1"/>
</dbReference>
<dbReference type="GO" id="GO:0030261">
    <property type="term" value="P:chromosome condensation"/>
    <property type="evidence" value="ECO:0007669"/>
    <property type="project" value="TreeGrafter"/>
</dbReference>
<evidence type="ECO:0000256" key="7">
    <source>
        <dbReference type="RuleBase" id="RU003894"/>
    </source>
</evidence>
<proteinExistence type="inferred from homology"/>
<dbReference type="InterPro" id="IPR005819">
    <property type="entry name" value="H1/H5"/>
</dbReference>
<evidence type="ECO:0000313" key="11">
    <source>
        <dbReference type="Proteomes" id="UP000590412"/>
    </source>
</evidence>
<accession>A0A8X7NIJ3</accession>
<dbReference type="CDD" id="cd00073">
    <property type="entry name" value="H15"/>
    <property type="match status" value="1"/>
</dbReference>
<dbReference type="PROSITE" id="PS51504">
    <property type="entry name" value="H15"/>
    <property type="match status" value="1"/>
</dbReference>
<evidence type="ECO:0000256" key="8">
    <source>
        <dbReference type="SAM" id="MobiDB-lite"/>
    </source>
</evidence>
<dbReference type="GO" id="GO:0003690">
    <property type="term" value="F:double-stranded DNA binding"/>
    <property type="evidence" value="ECO:0007669"/>
    <property type="project" value="TreeGrafter"/>
</dbReference>
<dbReference type="GO" id="GO:0005634">
    <property type="term" value="C:nucleus"/>
    <property type="evidence" value="ECO:0007669"/>
    <property type="project" value="UniProtKB-SubCell"/>
</dbReference>
<comment type="caution">
    <text evidence="10">The sequence shown here is derived from an EMBL/GenBank/DDBJ whole genome shotgun (WGS) entry which is preliminary data.</text>
</comment>
<dbReference type="SMART" id="SM00526">
    <property type="entry name" value="H15"/>
    <property type="match status" value="1"/>
</dbReference>